<keyword evidence="4" id="KW-0472">Membrane</keyword>
<keyword evidence="1" id="KW-0433">Leucine-rich repeat</keyword>
<comment type="caution">
    <text evidence="5">The sequence shown here is derived from an EMBL/GenBank/DDBJ whole genome shotgun (WGS) entry which is preliminary data.</text>
</comment>
<dbReference type="PANTHER" id="PTHR45712:SF1">
    <property type="entry name" value="NEPHROCAN"/>
    <property type="match status" value="1"/>
</dbReference>
<dbReference type="GO" id="GO:0016301">
    <property type="term" value="F:kinase activity"/>
    <property type="evidence" value="ECO:0007669"/>
    <property type="project" value="UniProtKB-KW"/>
</dbReference>
<keyword evidence="5" id="KW-0808">Transferase</keyword>
<proteinExistence type="predicted"/>
<dbReference type="OrthoDB" id="1741314at2759"/>
<dbReference type="PROSITE" id="PS51450">
    <property type="entry name" value="LRR"/>
    <property type="match status" value="2"/>
</dbReference>
<evidence type="ECO:0000313" key="6">
    <source>
        <dbReference type="Proteomes" id="UP000230750"/>
    </source>
</evidence>
<keyword evidence="2" id="KW-0677">Repeat</keyword>
<keyword evidence="5" id="KW-0418">Kinase</keyword>
<feature type="compositionally biased region" description="Basic and acidic residues" evidence="3">
    <location>
        <begin position="474"/>
        <end position="483"/>
    </location>
</feature>
<sequence length="510" mass="56438">MPNITDKSVTSVNLNMNEIKRISNVHFRGLSQLVTLRLASNLISEIEEESFVDLTEIMNIFLDNNRLTRLESAHFVGLSQLRVIHLARNENLTFDPCLLSQLPNLNSITLEQTKIDLNNDLIYANEECRQRYPMALVEVTGKFGYVSMISTLNIGYIGTTSDAQVLLEFSSLSYLFIFAFPANSFSGVNISSLHLLNNLVLESVPVYPRDFLVTTSVTALQIVNSQFLCLPGEAFVNMPSLQSLVILRNELTSIDRLTFTGAKNLTFINLSHNRLSSLPAGVFDSLGNSTYFPRLVLSVSLAGKSIETVELEQCNSDGESNAISICQRIWQPSASTIVPADSAEPPDYDPKLLYLGITIFGLIVVIIVILAISIYFTSKKLKKNERTDDIARGMNQDEGSLGPRIAPTGSTAAAAVYYTVDDGNNPVYDDAPTLDDLNQLREAESKRQAKSQIPYSFVTVQRAVEENLSIRAADHMDKHDTHGRSSYANAAPRNPSHLNQPKSSSRSNNF</sequence>
<evidence type="ECO:0000256" key="4">
    <source>
        <dbReference type="SAM" id="Phobius"/>
    </source>
</evidence>
<dbReference type="SUPFAM" id="SSF52058">
    <property type="entry name" value="L domain-like"/>
    <property type="match status" value="1"/>
</dbReference>
<dbReference type="AlphaFoldDB" id="A0A2G8KTS6"/>
<dbReference type="InterPro" id="IPR050333">
    <property type="entry name" value="SLRP"/>
</dbReference>
<dbReference type="Proteomes" id="UP000230750">
    <property type="component" value="Unassembled WGS sequence"/>
</dbReference>
<evidence type="ECO:0000313" key="5">
    <source>
        <dbReference type="EMBL" id="PIK51382.1"/>
    </source>
</evidence>
<evidence type="ECO:0000256" key="2">
    <source>
        <dbReference type="ARBA" id="ARBA00022737"/>
    </source>
</evidence>
<evidence type="ECO:0000256" key="3">
    <source>
        <dbReference type="SAM" id="MobiDB-lite"/>
    </source>
</evidence>
<dbReference type="EMBL" id="MRZV01000375">
    <property type="protein sequence ID" value="PIK51382.1"/>
    <property type="molecule type" value="Genomic_DNA"/>
</dbReference>
<keyword evidence="6" id="KW-1185">Reference proteome</keyword>
<dbReference type="GO" id="GO:0005615">
    <property type="term" value="C:extracellular space"/>
    <property type="evidence" value="ECO:0007669"/>
    <property type="project" value="TreeGrafter"/>
</dbReference>
<evidence type="ECO:0000256" key="1">
    <source>
        <dbReference type="ARBA" id="ARBA00022614"/>
    </source>
</evidence>
<dbReference type="STRING" id="307972.A0A2G8KTS6"/>
<organism evidence="5 6">
    <name type="scientific">Stichopus japonicus</name>
    <name type="common">Sea cucumber</name>
    <dbReference type="NCBI Taxonomy" id="307972"/>
    <lineage>
        <taxon>Eukaryota</taxon>
        <taxon>Metazoa</taxon>
        <taxon>Echinodermata</taxon>
        <taxon>Eleutherozoa</taxon>
        <taxon>Echinozoa</taxon>
        <taxon>Holothuroidea</taxon>
        <taxon>Aspidochirotacea</taxon>
        <taxon>Aspidochirotida</taxon>
        <taxon>Stichopodidae</taxon>
        <taxon>Apostichopus</taxon>
    </lineage>
</organism>
<dbReference type="InterPro" id="IPR001611">
    <property type="entry name" value="Leu-rich_rpt"/>
</dbReference>
<feature type="region of interest" description="Disordered" evidence="3">
    <location>
        <begin position="474"/>
        <end position="510"/>
    </location>
</feature>
<feature type="compositionally biased region" description="Polar residues" evidence="3">
    <location>
        <begin position="496"/>
        <end position="510"/>
    </location>
</feature>
<protein>
    <submittedName>
        <fullName evidence="5">TKL protein kinase</fullName>
    </submittedName>
</protein>
<dbReference type="SMART" id="SM00369">
    <property type="entry name" value="LRR_TYP"/>
    <property type="match status" value="4"/>
</dbReference>
<gene>
    <name evidence="5" type="ORF">BSL78_11704</name>
</gene>
<feature type="transmembrane region" description="Helical" evidence="4">
    <location>
        <begin position="352"/>
        <end position="376"/>
    </location>
</feature>
<reference evidence="5 6" key="1">
    <citation type="journal article" date="2017" name="PLoS Biol.">
        <title>The sea cucumber genome provides insights into morphological evolution and visceral regeneration.</title>
        <authorList>
            <person name="Zhang X."/>
            <person name="Sun L."/>
            <person name="Yuan J."/>
            <person name="Sun Y."/>
            <person name="Gao Y."/>
            <person name="Zhang L."/>
            <person name="Li S."/>
            <person name="Dai H."/>
            <person name="Hamel J.F."/>
            <person name="Liu C."/>
            <person name="Yu Y."/>
            <person name="Liu S."/>
            <person name="Lin W."/>
            <person name="Guo K."/>
            <person name="Jin S."/>
            <person name="Xu P."/>
            <person name="Storey K.B."/>
            <person name="Huan P."/>
            <person name="Zhang T."/>
            <person name="Zhou Y."/>
            <person name="Zhang J."/>
            <person name="Lin C."/>
            <person name="Li X."/>
            <person name="Xing L."/>
            <person name="Huo D."/>
            <person name="Sun M."/>
            <person name="Wang L."/>
            <person name="Mercier A."/>
            <person name="Li F."/>
            <person name="Yang H."/>
            <person name="Xiang J."/>
        </authorList>
    </citation>
    <scope>NUCLEOTIDE SEQUENCE [LARGE SCALE GENOMIC DNA]</scope>
    <source>
        <strain evidence="5">Shaxun</strain>
        <tissue evidence="5">Muscle</tissue>
    </source>
</reference>
<dbReference type="PANTHER" id="PTHR45712">
    <property type="entry name" value="AGAP008170-PA"/>
    <property type="match status" value="1"/>
</dbReference>
<dbReference type="InterPro" id="IPR003591">
    <property type="entry name" value="Leu-rich_rpt_typical-subtyp"/>
</dbReference>
<dbReference type="Pfam" id="PF13855">
    <property type="entry name" value="LRR_8"/>
    <property type="match status" value="2"/>
</dbReference>
<dbReference type="Gene3D" id="3.80.10.10">
    <property type="entry name" value="Ribonuclease Inhibitor"/>
    <property type="match status" value="2"/>
</dbReference>
<keyword evidence="4" id="KW-1133">Transmembrane helix</keyword>
<dbReference type="InterPro" id="IPR032675">
    <property type="entry name" value="LRR_dom_sf"/>
</dbReference>
<keyword evidence="4" id="KW-0812">Transmembrane</keyword>
<name>A0A2G8KTS6_STIJA</name>
<accession>A0A2G8KTS6</accession>